<dbReference type="KEGG" id="dqu:106746232"/>
<dbReference type="RefSeq" id="XP_014478049.1">
    <property type="nucleotide sequence ID" value="XM_014622563.1"/>
</dbReference>
<sequence length="365" mass="41955">MLSIQCNIIECLYIYIVSCDMDADILRTILRSFGDAKNITESEDYKNISREVVLQSDVVSDTLCASLSNLLCYKVSKQVYQRYSIRLLIIDIVRKWCRATSNFDHLQIFTSERNGMKYVTTLLNKYLTDDVLSNCCSDDALVSLTSAVMHLSTGDPSFARHLDRLLVRLSRFETNDKIERLLRNALSTDLRLKLSTKEEIYLAKRSNLIEGPLLDGFTRMFSDASEGDRAEKRQHDEETLNRLLALSAESTRVFQMTFSFLKELLIRLRYAPAVTDFTGSLLSRVAAHCEQQDKDMVDLYPSRLRSCVILLRIKPEHHTARSKEYTLQTVKRIHHESKDAALILMSHFPEWLELLSTYVANDALS</sequence>
<dbReference type="AlphaFoldDB" id="A0A6P3XJ84"/>
<accession>A0A6P3XJ84</accession>
<dbReference type="OrthoDB" id="7449785at2759"/>
<name>A0A6P3XJ84_DINQU</name>
<dbReference type="Proteomes" id="UP000515204">
    <property type="component" value="Unplaced"/>
</dbReference>
<evidence type="ECO:0000313" key="1">
    <source>
        <dbReference type="Proteomes" id="UP000515204"/>
    </source>
</evidence>
<protein>
    <submittedName>
        <fullName evidence="2">Uncharacterized protein LOC106746232</fullName>
    </submittedName>
</protein>
<evidence type="ECO:0000313" key="2">
    <source>
        <dbReference type="RefSeq" id="XP_014478049.1"/>
    </source>
</evidence>
<reference evidence="2" key="1">
    <citation type="submission" date="2025-08" db="UniProtKB">
        <authorList>
            <consortium name="RefSeq"/>
        </authorList>
    </citation>
    <scope>IDENTIFICATION</scope>
</reference>
<organism evidence="1 2">
    <name type="scientific">Dinoponera quadriceps</name>
    <name type="common">South American ant</name>
    <dbReference type="NCBI Taxonomy" id="609295"/>
    <lineage>
        <taxon>Eukaryota</taxon>
        <taxon>Metazoa</taxon>
        <taxon>Ecdysozoa</taxon>
        <taxon>Arthropoda</taxon>
        <taxon>Hexapoda</taxon>
        <taxon>Insecta</taxon>
        <taxon>Pterygota</taxon>
        <taxon>Neoptera</taxon>
        <taxon>Endopterygota</taxon>
        <taxon>Hymenoptera</taxon>
        <taxon>Apocrita</taxon>
        <taxon>Aculeata</taxon>
        <taxon>Formicoidea</taxon>
        <taxon>Formicidae</taxon>
        <taxon>Ponerinae</taxon>
        <taxon>Ponerini</taxon>
        <taxon>Dinoponera</taxon>
    </lineage>
</organism>
<dbReference type="GeneID" id="106746232"/>
<keyword evidence="1" id="KW-1185">Reference proteome</keyword>
<gene>
    <name evidence="2" type="primary">LOC106746232</name>
</gene>
<proteinExistence type="predicted"/>